<dbReference type="STRING" id="1006576.DTL3_1339"/>
<reference evidence="8" key="1">
    <citation type="submission" date="2014-11" db="EMBL/GenBank/DDBJ databases">
        <authorList>
            <person name="Wibberg D."/>
        </authorList>
    </citation>
    <scope>NUCLEOTIDE SEQUENCE [LARGE SCALE GENOMIC DNA]</scope>
    <source>
        <strain evidence="8">L3</strain>
    </source>
</reference>
<dbReference type="GO" id="GO:0055085">
    <property type="term" value="P:transmembrane transport"/>
    <property type="evidence" value="ECO:0007669"/>
    <property type="project" value="InterPro"/>
</dbReference>
<dbReference type="PANTHER" id="PTHR42729">
    <property type="entry name" value="OLIGO/DIPEPTIDE TRANSPORT, PERMEASE PROTEIN (DPPC-2)"/>
    <property type="match status" value="1"/>
</dbReference>
<dbReference type="KEGG" id="dtn:DTL3_1339"/>
<feature type="transmembrane region" description="Helical" evidence="5">
    <location>
        <begin position="112"/>
        <end position="132"/>
    </location>
</feature>
<feature type="transmembrane region" description="Helical" evidence="5">
    <location>
        <begin position="138"/>
        <end position="157"/>
    </location>
</feature>
<keyword evidence="2 5" id="KW-0812">Transmembrane</keyword>
<feature type="transmembrane region" description="Helical" evidence="5">
    <location>
        <begin position="77"/>
        <end position="100"/>
    </location>
</feature>
<gene>
    <name evidence="7" type="primary">dppC7</name>
    <name evidence="7" type="ORF">DTL3_1339</name>
</gene>
<evidence type="ECO:0000313" key="7">
    <source>
        <dbReference type="EMBL" id="CEP78633.1"/>
    </source>
</evidence>
<dbReference type="Pfam" id="PF00528">
    <property type="entry name" value="BPD_transp_1"/>
    <property type="match status" value="1"/>
</dbReference>
<dbReference type="CDD" id="cd06261">
    <property type="entry name" value="TM_PBP2"/>
    <property type="match status" value="1"/>
</dbReference>
<comment type="subcellular location">
    <subcellularLocation>
        <location evidence="5">Cell membrane</location>
        <topology evidence="5">Multi-pass membrane protein</topology>
    </subcellularLocation>
    <subcellularLocation>
        <location evidence="1">Membrane</location>
        <topology evidence="1">Multi-pass membrane protein</topology>
    </subcellularLocation>
</comment>
<feature type="transmembrane region" description="Helical" evidence="5">
    <location>
        <begin position="16"/>
        <end position="36"/>
    </location>
</feature>
<evidence type="ECO:0000313" key="8">
    <source>
        <dbReference type="Proteomes" id="UP000032809"/>
    </source>
</evidence>
<evidence type="ECO:0000256" key="2">
    <source>
        <dbReference type="ARBA" id="ARBA00022692"/>
    </source>
</evidence>
<protein>
    <submittedName>
        <fullName evidence="7">Peptide ABC transporter</fullName>
    </submittedName>
</protein>
<name>A0A0C7NZB8_DEFTU</name>
<evidence type="ECO:0000256" key="3">
    <source>
        <dbReference type="ARBA" id="ARBA00022989"/>
    </source>
</evidence>
<dbReference type="SUPFAM" id="SSF161098">
    <property type="entry name" value="MetI-like"/>
    <property type="match status" value="1"/>
</dbReference>
<feature type="transmembrane region" description="Helical" evidence="5">
    <location>
        <begin position="188"/>
        <end position="207"/>
    </location>
</feature>
<feature type="transmembrane region" description="Helical" evidence="5">
    <location>
        <begin position="244"/>
        <end position="265"/>
    </location>
</feature>
<proteinExistence type="inferred from homology"/>
<dbReference type="AlphaFoldDB" id="A0A0C7NZB8"/>
<evidence type="ECO:0000256" key="4">
    <source>
        <dbReference type="ARBA" id="ARBA00023136"/>
    </source>
</evidence>
<keyword evidence="3 5" id="KW-1133">Transmembrane helix</keyword>
<dbReference type="GO" id="GO:0005886">
    <property type="term" value="C:plasma membrane"/>
    <property type="evidence" value="ECO:0007669"/>
    <property type="project" value="UniProtKB-SubCell"/>
</dbReference>
<keyword evidence="4 5" id="KW-0472">Membrane</keyword>
<dbReference type="InterPro" id="IPR000515">
    <property type="entry name" value="MetI-like"/>
</dbReference>
<dbReference type="Gene3D" id="1.10.3720.10">
    <property type="entry name" value="MetI-like"/>
    <property type="match status" value="1"/>
</dbReference>
<dbReference type="PROSITE" id="PS50928">
    <property type="entry name" value="ABC_TM1"/>
    <property type="match status" value="1"/>
</dbReference>
<dbReference type="Proteomes" id="UP000032809">
    <property type="component" value="Chromosome I"/>
</dbReference>
<dbReference type="InterPro" id="IPR035906">
    <property type="entry name" value="MetI-like_sf"/>
</dbReference>
<dbReference type="EMBL" id="LN824141">
    <property type="protein sequence ID" value="CEP78633.1"/>
    <property type="molecule type" value="Genomic_DNA"/>
</dbReference>
<feature type="domain" description="ABC transmembrane type-1" evidence="6">
    <location>
        <begin position="73"/>
        <end position="266"/>
    </location>
</feature>
<organism evidence="7 8">
    <name type="scientific">Defluviitoga tunisiensis</name>
    <dbReference type="NCBI Taxonomy" id="1006576"/>
    <lineage>
        <taxon>Bacteria</taxon>
        <taxon>Thermotogati</taxon>
        <taxon>Thermotogota</taxon>
        <taxon>Thermotogae</taxon>
        <taxon>Petrotogales</taxon>
        <taxon>Petrotogaceae</taxon>
        <taxon>Defluviitoga</taxon>
    </lineage>
</organism>
<evidence type="ECO:0000256" key="1">
    <source>
        <dbReference type="ARBA" id="ARBA00004141"/>
    </source>
</evidence>
<comment type="similarity">
    <text evidence="5">Belongs to the binding-protein-dependent transport system permease family.</text>
</comment>
<dbReference type="HOGENOM" id="CLU_028518_8_0_0"/>
<keyword evidence="8" id="KW-1185">Reference proteome</keyword>
<dbReference type="PATRIC" id="fig|1006576.9.peg.1336"/>
<evidence type="ECO:0000259" key="6">
    <source>
        <dbReference type="PROSITE" id="PS50928"/>
    </source>
</evidence>
<sequence length="287" mass="32512">MLEAFKELMKDGRFKFAFIVICVLAFMSILSFFSPYDPLRWNVVPRDRPPSWPHIFGTTSQGQDLFWQSTFAIRNSLTIALIASGISRVIAIIVGLVSGYKGGTVDTVLMSINDSFVVMPLLPILILIASVIRENLNMVTLGIILSLFGWAWDARVIRSQILSLREREFTYTAILSGTKTFNLVVKEYFPFIIPIIFATLINNMIWATGMEVTLAILGLSNTEIPTIGTMIHWAVNYQSILLGYWWWILTPVIISVFLFVALYLLSTSLSEYLDPRTRIQRIGKAKE</sequence>
<accession>A0A0C7NZB8</accession>
<evidence type="ECO:0000256" key="5">
    <source>
        <dbReference type="RuleBase" id="RU363032"/>
    </source>
</evidence>
<dbReference type="RefSeq" id="WP_045088040.1">
    <property type="nucleotide sequence ID" value="NZ_LN824141.1"/>
</dbReference>
<keyword evidence="5" id="KW-0813">Transport</keyword>
<dbReference type="PANTHER" id="PTHR42729:SF1">
    <property type="entry name" value="OLIGO_DIPEPTIDE TRANSPORT, PERMEASE PROTEIN (DPPC-2)"/>
    <property type="match status" value="1"/>
</dbReference>